<dbReference type="Proteomes" id="UP000255036">
    <property type="component" value="Unassembled WGS sequence"/>
</dbReference>
<gene>
    <name evidence="3" type="ORF">DWV06_01310</name>
</gene>
<proteinExistence type="predicted"/>
<protein>
    <recommendedName>
        <fullName evidence="5">Lipoprotein</fullName>
    </recommendedName>
</protein>
<sequence length="415" mass="47399">MNRSNKKRYCWIIRIFSLLIMFSLSGCSNKKENEAERPTSNYDSESDIQKKSELNDESEGGYRYSDAVNIKGNIDGMIGFMNNGKKLVYWSGNQINMFDLETSDIKEGFSFNNKSIMSVKLLCEEESCFYLYVVAGQREEMDTDVDGLEVSSSSCGTEDYKILCFDYELHQIENYDLDELWSEQLSDIHYESICMSKDASTIYVYADNALYSYKPNFQKLVTAYDFSEKKKTDISMKQMEVSTDKKRVAFVGCELDQDKYLLYGIIDLENKEITTKQTENAYGSNLHIQGDTAYITDSEIPREYKASGMIHCIDLTNKKITDFTVDNLESTNAYLSSNGKYLITGYNTVAEDGTIHGYCIGVYDFKTGELIEKGKNTVDGRLYGLCATDKFALQLVTKDRCGSIYHSELRSERTK</sequence>
<feature type="chain" id="PRO_5038729918" description="Lipoprotein" evidence="2">
    <location>
        <begin position="27"/>
        <end position="415"/>
    </location>
</feature>
<evidence type="ECO:0008006" key="5">
    <source>
        <dbReference type="Google" id="ProtNLM"/>
    </source>
</evidence>
<keyword evidence="2" id="KW-0732">Signal</keyword>
<evidence type="ECO:0000313" key="3">
    <source>
        <dbReference type="EMBL" id="RDU24897.1"/>
    </source>
</evidence>
<accession>A0A371AZB0</accession>
<organism evidence="3 4">
    <name type="scientific">Anaerosacchariphilus polymeriproducens</name>
    <dbReference type="NCBI Taxonomy" id="1812858"/>
    <lineage>
        <taxon>Bacteria</taxon>
        <taxon>Bacillati</taxon>
        <taxon>Bacillota</taxon>
        <taxon>Clostridia</taxon>
        <taxon>Lachnospirales</taxon>
        <taxon>Lachnospiraceae</taxon>
        <taxon>Anaerosacchariphilus</taxon>
    </lineage>
</organism>
<dbReference type="SUPFAM" id="SSF75011">
    <property type="entry name" value="3-carboxy-cis,cis-mucoante lactonizing enzyme"/>
    <property type="match status" value="1"/>
</dbReference>
<comment type="caution">
    <text evidence="3">The sequence shown here is derived from an EMBL/GenBank/DDBJ whole genome shotgun (WGS) entry which is preliminary data.</text>
</comment>
<reference evidence="3 4" key="1">
    <citation type="submission" date="2018-07" db="EMBL/GenBank/DDBJ databases">
        <title>Anaerosacharophilus polymeroproducens gen. nov. sp. nov., an anaerobic bacterium isolated from salt field.</title>
        <authorList>
            <person name="Kim W."/>
            <person name="Yang S.-H."/>
            <person name="Oh J."/>
            <person name="Lee J.-H."/>
            <person name="Kwon K.K."/>
        </authorList>
    </citation>
    <scope>NUCLEOTIDE SEQUENCE [LARGE SCALE GENOMIC DNA]</scope>
    <source>
        <strain evidence="3 4">MCWD5</strain>
    </source>
</reference>
<keyword evidence="4" id="KW-1185">Reference proteome</keyword>
<dbReference type="EMBL" id="QRCT01000009">
    <property type="protein sequence ID" value="RDU24897.1"/>
    <property type="molecule type" value="Genomic_DNA"/>
</dbReference>
<dbReference type="AlphaFoldDB" id="A0A371AZB0"/>
<feature type="signal peptide" evidence="2">
    <location>
        <begin position="1"/>
        <end position="26"/>
    </location>
</feature>
<dbReference type="RefSeq" id="WP_115480381.1">
    <property type="nucleotide sequence ID" value="NZ_QRCT01000009.1"/>
</dbReference>
<name>A0A371AZB0_9FIRM</name>
<evidence type="ECO:0000256" key="1">
    <source>
        <dbReference type="SAM" id="MobiDB-lite"/>
    </source>
</evidence>
<dbReference type="PROSITE" id="PS51257">
    <property type="entry name" value="PROKAR_LIPOPROTEIN"/>
    <property type="match status" value="1"/>
</dbReference>
<evidence type="ECO:0000313" key="4">
    <source>
        <dbReference type="Proteomes" id="UP000255036"/>
    </source>
</evidence>
<evidence type="ECO:0000256" key="2">
    <source>
        <dbReference type="SAM" id="SignalP"/>
    </source>
</evidence>
<feature type="region of interest" description="Disordered" evidence="1">
    <location>
        <begin position="32"/>
        <end position="60"/>
    </location>
</feature>